<reference evidence="2" key="1">
    <citation type="submission" date="2021-09" db="EMBL/GenBank/DDBJ databases">
        <title>Genomic analysis of Ralstonia spp.</title>
        <authorList>
            <person name="Aburjaile F."/>
            <person name="Ariute J.C."/>
            <person name="Pais A.K.L."/>
            <person name="Albuquerque G.M.R."/>
            <person name="Silva A.M.F."/>
            <person name="Brenig B."/>
            <person name="Azevedo V."/>
            <person name="Matiuzzi M."/>
            <person name="Ramos R."/>
            <person name="Goes-Neto A."/>
            <person name="Soares S."/>
            <person name="Iseppon A.M.B."/>
            <person name="Souza E."/>
            <person name="Gama M."/>
        </authorList>
    </citation>
    <scope>NUCLEOTIDE SEQUENCE</scope>
    <source>
        <strain evidence="2">B4</strain>
    </source>
</reference>
<accession>A0AAE3T5A9</accession>
<dbReference type="SUPFAM" id="SSF50370">
    <property type="entry name" value="Ricin B-like lectins"/>
    <property type="match status" value="2"/>
</dbReference>
<proteinExistence type="predicted"/>
<comment type="caution">
    <text evidence="2">The sequence shown here is derived from an EMBL/GenBank/DDBJ whole genome shotgun (WGS) entry which is preliminary data.</text>
</comment>
<dbReference type="InterPro" id="IPR035992">
    <property type="entry name" value="Ricin_B-like_lectins"/>
</dbReference>
<dbReference type="EMBL" id="JAIVEX010000012">
    <property type="protein sequence ID" value="MDB0524036.1"/>
    <property type="molecule type" value="Genomic_DNA"/>
</dbReference>
<protein>
    <submittedName>
        <fullName evidence="2">RICIN domain-containing protein</fullName>
    </submittedName>
</protein>
<dbReference type="SMART" id="SM00458">
    <property type="entry name" value="RICIN"/>
    <property type="match status" value="1"/>
</dbReference>
<dbReference type="Gene3D" id="2.80.10.50">
    <property type="match status" value="2"/>
</dbReference>
<evidence type="ECO:0000259" key="1">
    <source>
        <dbReference type="SMART" id="SM00458"/>
    </source>
</evidence>
<organism evidence="2 3">
    <name type="scientific">Ralstonia solanacearum</name>
    <name type="common">Pseudomonas solanacearum</name>
    <dbReference type="NCBI Taxonomy" id="305"/>
    <lineage>
        <taxon>Bacteria</taxon>
        <taxon>Pseudomonadati</taxon>
        <taxon>Pseudomonadota</taxon>
        <taxon>Betaproteobacteria</taxon>
        <taxon>Burkholderiales</taxon>
        <taxon>Burkholderiaceae</taxon>
        <taxon>Ralstonia</taxon>
        <taxon>Ralstonia solanacearum species complex</taxon>
    </lineage>
</organism>
<evidence type="ECO:0000313" key="2">
    <source>
        <dbReference type="EMBL" id="MDB0524036.1"/>
    </source>
</evidence>
<dbReference type="AlphaFoldDB" id="A0AAE3T5A9"/>
<sequence length="301" mass="34846">MNSNNRLQNPRIGEKMSAKPYTIFYNANPKYAIGIKNKQSGAAVVLLDITQTDEEYYEWIIQDNNTIALRSDPDLILDVASLTNYQQFYLSVYDDQSVLGTQKWIYDGDRHFRNVSNRSFVIDNKQRGETDGNPIIAYAYNGSVAQEWNPKFALKSNPTIFYYGSDKRYAFGVKRKQSNQQIVLLDTYLTTSDFYEWYPQEDNTLLLNSDRSLVLDAASLAAKQSLFLSDYDSQNIPPTQQWMYDDDHHIRNVQDPTLVIDDKESKRVDGNTIWIFKFNGSDAQDWYPQYSLSLSKVTENE</sequence>
<dbReference type="RefSeq" id="WP_184848832.1">
    <property type="nucleotide sequence ID" value="NZ_JABZEH010000001.1"/>
</dbReference>
<feature type="domain" description="Ricin B lectin" evidence="1">
    <location>
        <begin position="19"/>
        <end position="151"/>
    </location>
</feature>
<dbReference type="PROSITE" id="PS50231">
    <property type="entry name" value="RICIN_B_LECTIN"/>
    <property type="match status" value="2"/>
</dbReference>
<gene>
    <name evidence="2" type="ORF">LBW55_20745</name>
</gene>
<name>A0AAE3T5A9_RALSL</name>
<dbReference type="Proteomes" id="UP001143674">
    <property type="component" value="Unassembled WGS sequence"/>
</dbReference>
<evidence type="ECO:0000313" key="3">
    <source>
        <dbReference type="Proteomes" id="UP001143674"/>
    </source>
</evidence>
<dbReference type="InterPro" id="IPR000772">
    <property type="entry name" value="Ricin_B_lectin"/>
</dbReference>